<dbReference type="GO" id="GO:0004197">
    <property type="term" value="F:cysteine-type endopeptidase activity"/>
    <property type="evidence" value="ECO:0007669"/>
    <property type="project" value="InterPro"/>
</dbReference>
<dbReference type="Proteomes" id="UP000023152">
    <property type="component" value="Unassembled WGS sequence"/>
</dbReference>
<evidence type="ECO:0000259" key="1">
    <source>
        <dbReference type="Pfam" id="PF00656"/>
    </source>
</evidence>
<reference evidence="2 3" key="1">
    <citation type="journal article" date="2013" name="Curr. Biol.">
        <title>The Genome of the Foraminiferan Reticulomyxa filosa.</title>
        <authorList>
            <person name="Glockner G."/>
            <person name="Hulsmann N."/>
            <person name="Schleicher M."/>
            <person name="Noegel A.A."/>
            <person name="Eichinger L."/>
            <person name="Gallinger C."/>
            <person name="Pawlowski J."/>
            <person name="Sierra R."/>
            <person name="Euteneuer U."/>
            <person name="Pillet L."/>
            <person name="Moustafa A."/>
            <person name="Platzer M."/>
            <person name="Groth M."/>
            <person name="Szafranski K."/>
            <person name="Schliwa M."/>
        </authorList>
    </citation>
    <scope>NUCLEOTIDE SEQUENCE [LARGE SCALE GENOMIC DNA]</scope>
</reference>
<protein>
    <recommendedName>
        <fullName evidence="1">Peptidase C14 caspase domain-containing protein</fullName>
    </recommendedName>
</protein>
<feature type="non-terminal residue" evidence="2">
    <location>
        <position position="1"/>
    </location>
</feature>
<name>X6L741_RETFI</name>
<proteinExistence type="predicted"/>
<dbReference type="Pfam" id="PF00656">
    <property type="entry name" value="Peptidase_C14"/>
    <property type="match status" value="1"/>
</dbReference>
<accession>X6L741</accession>
<feature type="domain" description="Peptidase C14 caspase" evidence="1">
    <location>
        <begin position="23"/>
        <end position="173"/>
    </location>
</feature>
<evidence type="ECO:0000313" key="2">
    <source>
        <dbReference type="EMBL" id="ETN97467.1"/>
    </source>
</evidence>
<keyword evidence="3" id="KW-1185">Reference proteome</keyword>
<dbReference type="InterPro" id="IPR011600">
    <property type="entry name" value="Pept_C14_caspase"/>
</dbReference>
<dbReference type="AlphaFoldDB" id="X6L741"/>
<dbReference type="GO" id="GO:0006508">
    <property type="term" value="P:proteolysis"/>
    <property type="evidence" value="ECO:0007669"/>
    <property type="project" value="InterPro"/>
</dbReference>
<feature type="non-terminal residue" evidence="2">
    <location>
        <position position="175"/>
    </location>
</feature>
<dbReference type="OrthoDB" id="6116485at2759"/>
<gene>
    <name evidence="2" type="ORF">RFI_40062</name>
</gene>
<comment type="caution">
    <text evidence="2">The sequence shown here is derived from an EMBL/GenBank/DDBJ whole genome shotgun (WGS) entry which is preliminary data.</text>
</comment>
<sequence length="175" mass="20352">ENKVEHYKIMNPLVLLTGAAKCKNKEYLPGVKTDLMILQKLFAEDHRYRVHCTYDPDKPETEMLTLSRLNNFLKMHFSNVTKKQSDYDSLIFVWCGHGRTTHGEDILITSGDLFTCKTNVFLNKPKIFIKNTYQKDTQSQQFNNKEADTLIIFPTASDKEMTSDKGSYFIRSFYS</sequence>
<evidence type="ECO:0000313" key="3">
    <source>
        <dbReference type="Proteomes" id="UP000023152"/>
    </source>
</evidence>
<organism evidence="2 3">
    <name type="scientific">Reticulomyxa filosa</name>
    <dbReference type="NCBI Taxonomy" id="46433"/>
    <lineage>
        <taxon>Eukaryota</taxon>
        <taxon>Sar</taxon>
        <taxon>Rhizaria</taxon>
        <taxon>Retaria</taxon>
        <taxon>Foraminifera</taxon>
        <taxon>Monothalamids</taxon>
        <taxon>Reticulomyxidae</taxon>
        <taxon>Reticulomyxa</taxon>
    </lineage>
</organism>
<dbReference type="InterPro" id="IPR029030">
    <property type="entry name" value="Caspase-like_dom_sf"/>
</dbReference>
<dbReference type="EMBL" id="ASPP01049628">
    <property type="protein sequence ID" value="ETN97467.1"/>
    <property type="molecule type" value="Genomic_DNA"/>
</dbReference>
<dbReference type="Gene3D" id="3.40.50.1460">
    <property type="match status" value="1"/>
</dbReference>
<dbReference type="SUPFAM" id="SSF52129">
    <property type="entry name" value="Caspase-like"/>
    <property type="match status" value="1"/>
</dbReference>